<protein>
    <submittedName>
        <fullName evidence="2">Uncharacterized protein</fullName>
    </submittedName>
</protein>
<reference evidence="2 3" key="1">
    <citation type="journal article" date="2019" name="Nat. Ecol. Evol.">
        <title>Megaphylogeny resolves global patterns of mushroom evolution.</title>
        <authorList>
            <person name="Varga T."/>
            <person name="Krizsan K."/>
            <person name="Foldi C."/>
            <person name="Dima B."/>
            <person name="Sanchez-Garcia M."/>
            <person name="Sanchez-Ramirez S."/>
            <person name="Szollosi G.J."/>
            <person name="Szarkandi J.G."/>
            <person name="Papp V."/>
            <person name="Albert L."/>
            <person name="Andreopoulos W."/>
            <person name="Angelini C."/>
            <person name="Antonin V."/>
            <person name="Barry K.W."/>
            <person name="Bougher N.L."/>
            <person name="Buchanan P."/>
            <person name="Buyck B."/>
            <person name="Bense V."/>
            <person name="Catcheside P."/>
            <person name="Chovatia M."/>
            <person name="Cooper J."/>
            <person name="Damon W."/>
            <person name="Desjardin D."/>
            <person name="Finy P."/>
            <person name="Geml J."/>
            <person name="Haridas S."/>
            <person name="Hughes K."/>
            <person name="Justo A."/>
            <person name="Karasinski D."/>
            <person name="Kautmanova I."/>
            <person name="Kiss B."/>
            <person name="Kocsube S."/>
            <person name="Kotiranta H."/>
            <person name="LaButti K.M."/>
            <person name="Lechner B.E."/>
            <person name="Liimatainen K."/>
            <person name="Lipzen A."/>
            <person name="Lukacs Z."/>
            <person name="Mihaltcheva S."/>
            <person name="Morgado L.N."/>
            <person name="Niskanen T."/>
            <person name="Noordeloos M.E."/>
            <person name="Ohm R.A."/>
            <person name="Ortiz-Santana B."/>
            <person name="Ovrebo C."/>
            <person name="Racz N."/>
            <person name="Riley R."/>
            <person name="Savchenko A."/>
            <person name="Shiryaev A."/>
            <person name="Soop K."/>
            <person name="Spirin V."/>
            <person name="Szebenyi C."/>
            <person name="Tomsovsky M."/>
            <person name="Tulloss R.E."/>
            <person name="Uehling J."/>
            <person name="Grigoriev I.V."/>
            <person name="Vagvolgyi C."/>
            <person name="Papp T."/>
            <person name="Martin F.M."/>
            <person name="Miettinen O."/>
            <person name="Hibbett D.S."/>
            <person name="Nagy L.G."/>
        </authorList>
    </citation>
    <scope>NUCLEOTIDE SEQUENCE [LARGE SCALE GENOMIC DNA]</scope>
    <source>
        <strain evidence="2 3">FP101781</strain>
    </source>
</reference>
<gene>
    <name evidence="2" type="ORF">FA13DRAFT_1790872</name>
</gene>
<dbReference type="Proteomes" id="UP000298030">
    <property type="component" value="Unassembled WGS sequence"/>
</dbReference>
<feature type="region of interest" description="Disordered" evidence="1">
    <location>
        <begin position="137"/>
        <end position="172"/>
    </location>
</feature>
<comment type="caution">
    <text evidence="2">The sequence shown here is derived from an EMBL/GenBank/DDBJ whole genome shotgun (WGS) entry which is preliminary data.</text>
</comment>
<organism evidence="2 3">
    <name type="scientific">Coprinellus micaceus</name>
    <name type="common">Glistening ink-cap mushroom</name>
    <name type="synonym">Coprinus micaceus</name>
    <dbReference type="NCBI Taxonomy" id="71717"/>
    <lineage>
        <taxon>Eukaryota</taxon>
        <taxon>Fungi</taxon>
        <taxon>Dikarya</taxon>
        <taxon>Basidiomycota</taxon>
        <taxon>Agaricomycotina</taxon>
        <taxon>Agaricomycetes</taxon>
        <taxon>Agaricomycetidae</taxon>
        <taxon>Agaricales</taxon>
        <taxon>Agaricineae</taxon>
        <taxon>Psathyrellaceae</taxon>
        <taxon>Coprinellus</taxon>
    </lineage>
</organism>
<evidence type="ECO:0000313" key="3">
    <source>
        <dbReference type="Proteomes" id="UP000298030"/>
    </source>
</evidence>
<dbReference type="EMBL" id="QPFP01000015">
    <property type="protein sequence ID" value="TEB32585.1"/>
    <property type="molecule type" value="Genomic_DNA"/>
</dbReference>
<name>A0A4Y7TEH8_COPMI</name>
<feature type="compositionally biased region" description="Pro residues" evidence="1">
    <location>
        <begin position="139"/>
        <end position="149"/>
    </location>
</feature>
<sequence>MPSIVLPDVKAEALGGPLASSTLGASVTLGSGGGDAAQWTLQPAADGVSFYISNKQYGSYIGGGVTDFTLRAGPVQNSWLPYALGGNYFALCFNPTCTMVWAPASYVGGGAGSTEVVVARAAGAQYEWWEVLQAGASSSPPPTTLPVPPATSTSSGGGTAVQVYPQPTNTGLSSPAGDVQALVSMQAMRQDRLLVHPFRCGASSPATYSVLIGRPVSNCNADNEKDTTTKFGGKYELSTSYSVEVTAGVSGLGAIGPSFSTTVGTSEGKKTETAQEVEVTIPPKKIGALVANITYTKTPGSVDVGKSSLGFVAIQPELVLGYEVVYIDCGSDFQALTLPKQECSQESGAPRTSSGNKAVLLWSILLAGCIFVL</sequence>
<proteinExistence type="predicted"/>
<accession>A0A4Y7TEH8</accession>
<dbReference type="OrthoDB" id="2951040at2759"/>
<evidence type="ECO:0000313" key="2">
    <source>
        <dbReference type="EMBL" id="TEB32585.1"/>
    </source>
</evidence>
<dbReference type="AlphaFoldDB" id="A0A4Y7TEH8"/>
<keyword evidence="3" id="KW-1185">Reference proteome</keyword>
<evidence type="ECO:0000256" key="1">
    <source>
        <dbReference type="SAM" id="MobiDB-lite"/>
    </source>
</evidence>